<keyword evidence="1" id="KW-0732">Signal</keyword>
<feature type="chain" id="PRO_5046315912" evidence="1">
    <location>
        <begin position="19"/>
        <end position="666"/>
    </location>
</feature>
<protein>
    <submittedName>
        <fullName evidence="3">T9SS type A sorting domain-containing protein</fullName>
    </submittedName>
</protein>
<organism evidence="3 4">
    <name type="scientific">Arcicella lustrica</name>
    <dbReference type="NCBI Taxonomy" id="2984196"/>
    <lineage>
        <taxon>Bacteria</taxon>
        <taxon>Pseudomonadati</taxon>
        <taxon>Bacteroidota</taxon>
        <taxon>Cytophagia</taxon>
        <taxon>Cytophagales</taxon>
        <taxon>Flectobacillaceae</taxon>
        <taxon>Arcicella</taxon>
    </lineage>
</organism>
<comment type="caution">
    <text evidence="3">The sequence shown here is derived from an EMBL/GenBank/DDBJ whole genome shotgun (WGS) entry which is preliminary data.</text>
</comment>
<dbReference type="SUPFAM" id="SSF52266">
    <property type="entry name" value="SGNH hydrolase"/>
    <property type="match status" value="1"/>
</dbReference>
<feature type="signal peptide" evidence="1">
    <location>
        <begin position="1"/>
        <end position="18"/>
    </location>
</feature>
<dbReference type="Gene3D" id="3.40.50.1110">
    <property type="entry name" value="SGNH hydrolase"/>
    <property type="match status" value="1"/>
</dbReference>
<dbReference type="EMBL" id="JAYGIM010000015">
    <property type="protein sequence ID" value="MEA5428784.1"/>
    <property type="molecule type" value="Genomic_DNA"/>
</dbReference>
<evidence type="ECO:0000313" key="3">
    <source>
        <dbReference type="EMBL" id="MEA5428784.1"/>
    </source>
</evidence>
<accession>A0ABU5SPA6</accession>
<dbReference type="PROSITE" id="PS50853">
    <property type="entry name" value="FN3"/>
    <property type="match status" value="1"/>
</dbReference>
<evidence type="ECO:0000313" key="4">
    <source>
        <dbReference type="Proteomes" id="UP001302222"/>
    </source>
</evidence>
<dbReference type="CDD" id="cd00063">
    <property type="entry name" value="FN3"/>
    <property type="match status" value="1"/>
</dbReference>
<gene>
    <name evidence="3" type="ORF">VB798_19500</name>
</gene>
<dbReference type="InterPro" id="IPR003961">
    <property type="entry name" value="FN3_dom"/>
</dbReference>
<dbReference type="Pfam" id="PF18962">
    <property type="entry name" value="Por_Secre_tail"/>
    <property type="match status" value="1"/>
</dbReference>
<evidence type="ECO:0000259" key="2">
    <source>
        <dbReference type="PROSITE" id="PS50853"/>
    </source>
</evidence>
<dbReference type="Proteomes" id="UP001302222">
    <property type="component" value="Unassembled WGS sequence"/>
</dbReference>
<reference evidence="3 4" key="1">
    <citation type="submission" date="2023-12" db="EMBL/GenBank/DDBJ databases">
        <title>Novel species of the genus Arcicella isolated from rivers.</title>
        <authorList>
            <person name="Lu H."/>
        </authorList>
    </citation>
    <scope>NUCLEOTIDE SEQUENCE [LARGE SCALE GENOMIC DNA]</scope>
    <source>
        <strain evidence="3 4">DC25W</strain>
    </source>
</reference>
<dbReference type="InterPro" id="IPR026444">
    <property type="entry name" value="Secre_tail"/>
</dbReference>
<dbReference type="InterPro" id="IPR036514">
    <property type="entry name" value="SGNH_hydro_sf"/>
</dbReference>
<dbReference type="RefSeq" id="WP_323688915.1">
    <property type="nucleotide sequence ID" value="NZ_JAYGIM010000015.1"/>
</dbReference>
<keyword evidence="4" id="KW-1185">Reference proteome</keyword>
<dbReference type="InterPro" id="IPR013783">
    <property type="entry name" value="Ig-like_fold"/>
</dbReference>
<dbReference type="NCBIfam" id="TIGR04183">
    <property type="entry name" value="Por_Secre_tail"/>
    <property type="match status" value="1"/>
</dbReference>
<sequence length="666" mass="76470">MKKFFTLILLLSVFSTHAQRIYNTVFEQLPEDYQLYPRNEKNESYVSINGYVDVPGWRAFSVEIFREDVKIGYQKSEITYVDAKGKFKFNPITIKAELAEYSFRIFAISTKGDSGEVVHRKHVVSGDAYVIGGQSNAVALFNDGVQPYYNRFARTYGASYPYEETINWRVSEYGNYRVGQMGGGLQKRIIEKYKIPVCVINRAVGGINLGASLIRNPYNVGDLSNVYGQTYYMVKNAGLLNGGVKAFIWRQGENESSGGSLYWGELFNKLYNYWHEDFPDIHKYYIFQVGLIAWPEKHAGALRDYQRRAKTIYNDVDNITVIGNRGYDGIHYDTSGHTQTVNELFRMIDRDLYGGKYNENVNSPNIQRAYFSKPDRKELVLEFEQDQQMVWVEDTVLIDKQGNAVKQYMKNMFYFNENSENTLVTSGKAVNNKIILSLNAPAPKDKFNYLPSFHDDQIFQQFGGPFLTNRIGMRAFSFDQVAIEEYTPPLLTPEITINPLAFNQLKISWKSVPKTQKYILEAKRADEDTFNEIAILEAGQTEFLHTQLSQNTTYEYRLKALGDKTESEYGLQVALTPAILATESDIQREVVIFPNPSVNKEAVIRFQKPMTGKISILTINGSLLYEEDIKNVYELSLPVRNYPQGTYLINIKNEQKTTVRKLMIEN</sequence>
<dbReference type="InterPro" id="IPR036116">
    <property type="entry name" value="FN3_sf"/>
</dbReference>
<feature type="domain" description="Fibronectin type-III" evidence="2">
    <location>
        <begin position="489"/>
        <end position="585"/>
    </location>
</feature>
<dbReference type="Gene3D" id="2.60.40.10">
    <property type="entry name" value="Immunoglobulins"/>
    <property type="match status" value="1"/>
</dbReference>
<evidence type="ECO:0000256" key="1">
    <source>
        <dbReference type="SAM" id="SignalP"/>
    </source>
</evidence>
<proteinExistence type="predicted"/>
<name>A0ABU5SPA6_9BACT</name>
<dbReference type="SUPFAM" id="SSF49265">
    <property type="entry name" value="Fibronectin type III"/>
    <property type="match status" value="1"/>
</dbReference>